<gene>
    <name evidence="1" type="ORF">SPPYR_0694</name>
</gene>
<name>A0A1Y5PX57_9SPHN</name>
<sequence>MSSFSIDLAADRIVDSRTRAYFEEVSRSYANECFRSSLVMLWTVVVCDLVYKLQTLRDLYNDTAAGKLLQDVEQKRATNPNSPDWEIYLLEEVAKRTKMLETSEFVQLQNLQKLRHLSAHPVLTAADLLFRPTKEDVRAQIRMALEAVLLKPALFSKRVIDTLVDDIATNKALLISREKLKAYLEARYLPNMPLAIELELFRVLWKFCFRLNNADTEANRGINAQALAILFNRDPVAVRTMIGAERAVFSNVGPDPEPLDALIAFLADHGELFGLLDPAAQILVEGRLAADINNRARGRFKSPDMAAHLDALLAEDHRDLAKLDDDLWLALLDDANSEGQVDGAVRLAIKTYTGSRTYDAADSRFGRFIEPALAHFTSVTMTELLTGIEDNDQTYGRGRSTLDHRQIRDAADDLGVVSSSFKEFTKSL</sequence>
<protein>
    <submittedName>
        <fullName evidence="1">Uncharacterized protein</fullName>
    </submittedName>
</protein>
<accession>A0A1Y5PX57</accession>
<dbReference type="RefSeq" id="WP_295323729.1">
    <property type="nucleotide sequence ID" value="NZ_LT598653.1"/>
</dbReference>
<organism evidence="1">
    <name type="scientific">uncultured Sphingopyxis sp</name>
    <dbReference type="NCBI Taxonomy" id="310581"/>
    <lineage>
        <taxon>Bacteria</taxon>
        <taxon>Pseudomonadati</taxon>
        <taxon>Pseudomonadota</taxon>
        <taxon>Alphaproteobacteria</taxon>
        <taxon>Sphingomonadales</taxon>
        <taxon>Sphingomonadaceae</taxon>
        <taxon>Sphingopyxis</taxon>
        <taxon>environmental samples</taxon>
    </lineage>
</organism>
<dbReference type="EMBL" id="LT598653">
    <property type="protein sequence ID" value="SBV31814.1"/>
    <property type="molecule type" value="Genomic_DNA"/>
</dbReference>
<proteinExistence type="predicted"/>
<evidence type="ECO:0000313" key="1">
    <source>
        <dbReference type="EMBL" id="SBV31814.1"/>
    </source>
</evidence>
<reference evidence="1" key="1">
    <citation type="submission" date="2016-03" db="EMBL/GenBank/DDBJ databases">
        <authorList>
            <person name="Ploux O."/>
        </authorList>
    </citation>
    <scope>NUCLEOTIDE SEQUENCE</scope>
    <source>
        <strain evidence="1">UC10</strain>
    </source>
</reference>
<dbReference type="AlphaFoldDB" id="A0A1Y5PX57"/>
<dbReference type="KEGG" id="sphu:SPPYR_0694"/>